<dbReference type="Pfam" id="PF11154">
    <property type="entry name" value="DUF2934"/>
    <property type="match status" value="1"/>
</dbReference>
<evidence type="ECO:0000313" key="3">
    <source>
        <dbReference type="Proteomes" id="UP000319949"/>
    </source>
</evidence>
<organism evidence="2 3">
    <name type="scientific">Bradyrhizobium stylosanthis</name>
    <dbReference type="NCBI Taxonomy" id="1803665"/>
    <lineage>
        <taxon>Bacteria</taxon>
        <taxon>Pseudomonadati</taxon>
        <taxon>Pseudomonadota</taxon>
        <taxon>Alphaproteobacteria</taxon>
        <taxon>Hyphomicrobiales</taxon>
        <taxon>Nitrobacteraceae</taxon>
        <taxon>Bradyrhizobium</taxon>
    </lineage>
</organism>
<comment type="caution">
    <text evidence="2">The sequence shown here is derived from an EMBL/GenBank/DDBJ whole genome shotgun (WGS) entry which is preliminary data.</text>
</comment>
<protein>
    <submittedName>
        <fullName evidence="2">DUF2934 family protein</fullName>
    </submittedName>
</protein>
<dbReference type="OrthoDB" id="9811127at2"/>
<proteinExistence type="predicted"/>
<dbReference type="Proteomes" id="UP000319949">
    <property type="component" value="Unassembled WGS sequence"/>
</dbReference>
<keyword evidence="3" id="KW-1185">Reference proteome</keyword>
<sequence>MTDSMEDRIRTRAHQLWELAGRPEGRDDEFWREAERELSGDHAINADEASDKFTE</sequence>
<dbReference type="RefSeq" id="WP_145658256.1">
    <property type="nucleotide sequence ID" value="NZ_VITK01000002.1"/>
</dbReference>
<feature type="region of interest" description="Disordered" evidence="1">
    <location>
        <begin position="33"/>
        <end position="55"/>
    </location>
</feature>
<name>A0A560E2D7_9BRAD</name>
<dbReference type="InterPro" id="IPR021327">
    <property type="entry name" value="DUF2934"/>
</dbReference>
<accession>A0A560E2D7</accession>
<dbReference type="EMBL" id="VITK01000002">
    <property type="protein sequence ID" value="TWB03539.1"/>
    <property type="molecule type" value="Genomic_DNA"/>
</dbReference>
<dbReference type="STRING" id="1803665.GCA_001641335_02509"/>
<evidence type="ECO:0000313" key="2">
    <source>
        <dbReference type="EMBL" id="TWB03539.1"/>
    </source>
</evidence>
<gene>
    <name evidence="2" type="ORF">FBZ96_10210</name>
</gene>
<evidence type="ECO:0000256" key="1">
    <source>
        <dbReference type="SAM" id="MobiDB-lite"/>
    </source>
</evidence>
<reference evidence="2 3" key="1">
    <citation type="submission" date="2019-06" db="EMBL/GenBank/DDBJ databases">
        <title>Genomic Encyclopedia of Type Strains, Phase IV (KMG-V): Genome sequencing to study the core and pangenomes of soil and plant-associated prokaryotes.</title>
        <authorList>
            <person name="Whitman W."/>
        </authorList>
    </citation>
    <scope>NUCLEOTIDE SEQUENCE [LARGE SCALE GENOMIC DNA]</scope>
    <source>
        <strain evidence="2 3">BR 510</strain>
    </source>
</reference>
<dbReference type="AlphaFoldDB" id="A0A560E2D7"/>